<feature type="region of interest" description="Disordered" evidence="1">
    <location>
        <begin position="1"/>
        <end position="35"/>
    </location>
</feature>
<reference evidence="2 3" key="1">
    <citation type="journal article" date="2021" name="J. Hered.">
        <title>A chromosome-level genome assembly of the parasitoid wasp, Cotesia glomerata (Hymenoptera: Braconidae).</title>
        <authorList>
            <person name="Pinto B.J."/>
            <person name="Weis J.J."/>
            <person name="Gamble T."/>
            <person name="Ode P.J."/>
            <person name="Paul R."/>
            <person name="Zaspel J.M."/>
        </authorList>
    </citation>
    <scope>NUCLEOTIDE SEQUENCE [LARGE SCALE GENOMIC DNA]</scope>
    <source>
        <strain evidence="2">CgM1</strain>
    </source>
</reference>
<dbReference type="EMBL" id="JAHXZJ010002609">
    <property type="protein sequence ID" value="KAH0540247.1"/>
    <property type="molecule type" value="Genomic_DNA"/>
</dbReference>
<evidence type="ECO:0000313" key="2">
    <source>
        <dbReference type="EMBL" id="KAH0540247.1"/>
    </source>
</evidence>
<organism evidence="2 3">
    <name type="scientific">Cotesia glomerata</name>
    <name type="common">Lepidopteran parasitic wasp</name>
    <name type="synonym">Apanteles glomeratus</name>
    <dbReference type="NCBI Taxonomy" id="32391"/>
    <lineage>
        <taxon>Eukaryota</taxon>
        <taxon>Metazoa</taxon>
        <taxon>Ecdysozoa</taxon>
        <taxon>Arthropoda</taxon>
        <taxon>Hexapoda</taxon>
        <taxon>Insecta</taxon>
        <taxon>Pterygota</taxon>
        <taxon>Neoptera</taxon>
        <taxon>Endopterygota</taxon>
        <taxon>Hymenoptera</taxon>
        <taxon>Apocrita</taxon>
        <taxon>Ichneumonoidea</taxon>
        <taxon>Braconidae</taxon>
        <taxon>Microgastrinae</taxon>
        <taxon>Cotesia</taxon>
    </lineage>
</organism>
<dbReference type="AlphaFoldDB" id="A0AAV7I059"/>
<name>A0AAV7I059_COTGL</name>
<accession>A0AAV7I059</accession>
<evidence type="ECO:0000313" key="3">
    <source>
        <dbReference type="Proteomes" id="UP000826195"/>
    </source>
</evidence>
<gene>
    <name evidence="2" type="ORF">KQX54_015054</name>
</gene>
<feature type="compositionally biased region" description="Low complexity" evidence="1">
    <location>
        <begin position="14"/>
        <end position="27"/>
    </location>
</feature>
<keyword evidence="3" id="KW-1185">Reference proteome</keyword>
<protein>
    <submittedName>
        <fullName evidence="2">Uncharacterized protein</fullName>
    </submittedName>
</protein>
<evidence type="ECO:0000256" key="1">
    <source>
        <dbReference type="SAM" id="MobiDB-lite"/>
    </source>
</evidence>
<sequence>MVEKKSLWQQSPNSGTTGTSTISSSGGDAENAQNISMYAVGGSSAMGSSDNPTSTVLTILPSVPSATTASTISTSDIAITRSVSAPAGPHPAIQASTSISTTATSTSQRPKLRRNMSRTEAIRNYIKKETATFFGVDEETEALEKQRWFDRRRRMASRKYGALNPEHKPPDPDITRDVPDSTEIPEVRQQNAIILIYYQNFAFY</sequence>
<feature type="region of interest" description="Disordered" evidence="1">
    <location>
        <begin position="84"/>
        <end position="115"/>
    </location>
</feature>
<dbReference type="Proteomes" id="UP000826195">
    <property type="component" value="Unassembled WGS sequence"/>
</dbReference>
<comment type="caution">
    <text evidence="2">The sequence shown here is derived from an EMBL/GenBank/DDBJ whole genome shotgun (WGS) entry which is preliminary data.</text>
</comment>
<feature type="compositionally biased region" description="Low complexity" evidence="1">
    <location>
        <begin position="92"/>
        <end position="108"/>
    </location>
</feature>
<proteinExistence type="predicted"/>